<proteinExistence type="predicted"/>
<reference evidence="2 3" key="1">
    <citation type="journal article" date="2012" name="Science">
        <title>The Paleozoic origin of enzymatic lignin decomposition reconstructed from 31 fungal genomes.</title>
        <authorList>
            <person name="Floudas D."/>
            <person name="Binder M."/>
            <person name="Riley R."/>
            <person name="Barry K."/>
            <person name="Blanchette R.A."/>
            <person name="Henrissat B."/>
            <person name="Martinez A.T."/>
            <person name="Otillar R."/>
            <person name="Spatafora J.W."/>
            <person name="Yadav J.S."/>
            <person name="Aerts A."/>
            <person name="Benoit I."/>
            <person name="Boyd A."/>
            <person name="Carlson A."/>
            <person name="Copeland A."/>
            <person name="Coutinho P.M."/>
            <person name="de Vries R.P."/>
            <person name="Ferreira P."/>
            <person name="Findley K."/>
            <person name="Foster B."/>
            <person name="Gaskell J."/>
            <person name="Glotzer D."/>
            <person name="Gorecki P."/>
            <person name="Heitman J."/>
            <person name="Hesse C."/>
            <person name="Hori C."/>
            <person name="Igarashi K."/>
            <person name="Jurgens J.A."/>
            <person name="Kallen N."/>
            <person name="Kersten P."/>
            <person name="Kohler A."/>
            <person name="Kuees U."/>
            <person name="Kumar T.K.A."/>
            <person name="Kuo A."/>
            <person name="LaButti K."/>
            <person name="Larrondo L.F."/>
            <person name="Lindquist E."/>
            <person name="Ling A."/>
            <person name="Lombard V."/>
            <person name="Lucas S."/>
            <person name="Lundell T."/>
            <person name="Martin R."/>
            <person name="McLaughlin D.J."/>
            <person name="Morgenstern I."/>
            <person name="Morin E."/>
            <person name="Murat C."/>
            <person name="Nagy L.G."/>
            <person name="Nolan M."/>
            <person name="Ohm R.A."/>
            <person name="Patyshakuliyeva A."/>
            <person name="Rokas A."/>
            <person name="Ruiz-Duenas F.J."/>
            <person name="Sabat G."/>
            <person name="Salamov A."/>
            <person name="Samejima M."/>
            <person name="Schmutz J."/>
            <person name="Slot J.C."/>
            <person name="St John F."/>
            <person name="Stenlid J."/>
            <person name="Sun H."/>
            <person name="Sun S."/>
            <person name="Syed K."/>
            <person name="Tsang A."/>
            <person name="Wiebenga A."/>
            <person name="Young D."/>
            <person name="Pisabarro A."/>
            <person name="Eastwood D.C."/>
            <person name="Martin F."/>
            <person name="Cullen D."/>
            <person name="Grigoriev I.V."/>
            <person name="Hibbett D.S."/>
        </authorList>
    </citation>
    <scope>NUCLEOTIDE SEQUENCE [LARGE SCALE GENOMIC DNA]</scope>
    <source>
        <strain evidence="2 3">DJM-731 SS1</strain>
    </source>
</reference>
<dbReference type="GeneID" id="63685759"/>
<organism evidence="2 3">
    <name type="scientific">Dacryopinax primogenitus (strain DJM 731)</name>
    <name type="common">Brown rot fungus</name>
    <dbReference type="NCBI Taxonomy" id="1858805"/>
    <lineage>
        <taxon>Eukaryota</taxon>
        <taxon>Fungi</taxon>
        <taxon>Dikarya</taxon>
        <taxon>Basidiomycota</taxon>
        <taxon>Agaricomycotina</taxon>
        <taxon>Dacrymycetes</taxon>
        <taxon>Dacrymycetales</taxon>
        <taxon>Dacrymycetaceae</taxon>
        <taxon>Dacryopinax</taxon>
    </lineage>
</organism>
<sequence>MDPQSATPASPTALSSSSSSTNFSSPSHPSQPPTNATTPEPLPQRIIFPSDGRPQHLSQPPPPRRKASIYPLSLAGKQTKPFSRSAAKRESVMMLGSIEHLQHYFTKQGIVAKQRPSKVLSRLVPAIGPADGRRMSNPFDPLTPSSSQSLVDLPPSPVAPPPRPSLVLPALDVRERHDPLLLRPQVLGALEEVEVLWAVDPVSISSLPASSSGVSDAEGEKDAASEGDVLKRDPTDAVDVLHSLLRTTHLIRSVRNYLVSLPSSSNSPPPPAQLSTFRPNNLAPQPVPRGRMSSGSTITSTTSVSAVTGATGSTSTAPAEPSARIRRAALDLLAQLRLFEESCRLGPTPDLMDDDEPDGHDNSSDVSSLGPPRALSPFHGSGGPSRGPSPLPPYDGQDEDEDGEKKREAWDERLVLGGGFLYRQDLTLKDCTLERRAVGLYLATVDQVLFRGPPPGQEGKDGRGWRCPAEADTPQSKRRVSGSHLSGRRPASSPAGKRRVVSAQGLLESSLALGGMLSEEPEEINAAAEGIDRLELGGIAEHDEEVILEEDEDEDDAGDISLLSQDEASLPDWAQTERFTTLAERTHALLAFYLPSALQPRLPLPTPEEDFWLALQSGQLICVAYNAAVRRSSKPWGYIEPRAIHDIIALDLAASQPPPPPVPEAPVLHPLHHALGPQFTGKKGQQQRPEPVEPLRPQMTGSARKEGGWTFRRTENLRLFAAACRLRYLIPFVDVLPPHAKAGKASDAVVFDPKVVAAKAEGWEAMLAVAVEEWVGRVVRERREEGDRGRR</sequence>
<feature type="region of interest" description="Disordered" evidence="1">
    <location>
        <begin position="1"/>
        <end position="87"/>
    </location>
</feature>
<gene>
    <name evidence="2" type="ORF">DACRYDRAFT_118938</name>
</gene>
<accession>M5FSN4</accession>
<feature type="compositionally biased region" description="Polar residues" evidence="1">
    <location>
        <begin position="273"/>
        <end position="283"/>
    </location>
</feature>
<feature type="region of interest" description="Disordered" evidence="1">
    <location>
        <begin position="347"/>
        <end position="406"/>
    </location>
</feature>
<feature type="region of interest" description="Disordered" evidence="1">
    <location>
        <begin position="207"/>
        <end position="228"/>
    </location>
</feature>
<feature type="compositionally biased region" description="Pro residues" evidence="1">
    <location>
        <begin position="154"/>
        <end position="163"/>
    </location>
</feature>
<feature type="compositionally biased region" description="Low complexity" evidence="1">
    <location>
        <begin position="293"/>
        <end position="317"/>
    </location>
</feature>
<evidence type="ECO:0000256" key="1">
    <source>
        <dbReference type="SAM" id="MobiDB-lite"/>
    </source>
</evidence>
<feature type="compositionally biased region" description="Basic and acidic residues" evidence="1">
    <location>
        <begin position="218"/>
        <end position="228"/>
    </location>
</feature>
<dbReference type="PANTHER" id="PTHR38702:SF1">
    <property type="entry name" value="CALPONIN-HOMOLOGY (CH) DOMAIN-CONTAINING PROTEIN"/>
    <property type="match status" value="1"/>
</dbReference>
<evidence type="ECO:0000313" key="3">
    <source>
        <dbReference type="Proteomes" id="UP000030653"/>
    </source>
</evidence>
<feature type="region of interest" description="Disordered" evidence="1">
    <location>
        <begin position="261"/>
        <end position="322"/>
    </location>
</feature>
<dbReference type="STRING" id="1858805.M5FSN4"/>
<feature type="region of interest" description="Disordered" evidence="1">
    <location>
        <begin position="450"/>
        <end position="500"/>
    </location>
</feature>
<dbReference type="EMBL" id="JH795874">
    <property type="protein sequence ID" value="EJT98219.1"/>
    <property type="molecule type" value="Genomic_DNA"/>
</dbReference>
<dbReference type="Proteomes" id="UP000030653">
    <property type="component" value="Unassembled WGS sequence"/>
</dbReference>
<name>M5FSN4_DACPD</name>
<feature type="region of interest" description="Disordered" evidence="1">
    <location>
        <begin position="676"/>
        <end position="705"/>
    </location>
</feature>
<evidence type="ECO:0000313" key="2">
    <source>
        <dbReference type="EMBL" id="EJT98219.1"/>
    </source>
</evidence>
<dbReference type="OMA" id="GWLYRQD"/>
<dbReference type="HOGENOM" id="CLU_013928_0_0_1"/>
<dbReference type="PANTHER" id="PTHR38702">
    <property type="entry name" value="CALPONIN-HOMOLOGY (CH) DOMAIN-CONTAINING PROTEIN"/>
    <property type="match status" value="1"/>
</dbReference>
<protein>
    <submittedName>
        <fullName evidence="2">Uncharacterized protein</fullName>
    </submittedName>
</protein>
<dbReference type="AlphaFoldDB" id="M5FSN4"/>
<feature type="region of interest" description="Disordered" evidence="1">
    <location>
        <begin position="128"/>
        <end position="163"/>
    </location>
</feature>
<dbReference type="RefSeq" id="XP_040625117.1">
    <property type="nucleotide sequence ID" value="XM_040770697.1"/>
</dbReference>
<keyword evidence="3" id="KW-1185">Reference proteome</keyword>
<dbReference type="OrthoDB" id="2534759at2759"/>
<feature type="compositionally biased region" description="Low complexity" evidence="1">
    <location>
        <begin position="1"/>
        <end position="28"/>
    </location>
</feature>